<feature type="domain" description="Thioredoxin" evidence="3">
    <location>
        <begin position="29"/>
        <end position="218"/>
    </location>
</feature>
<dbReference type="AlphaFoldDB" id="A0A2M8EYD3"/>
<keyword evidence="2" id="KW-0812">Transmembrane</keyword>
<keyword evidence="2" id="KW-0472">Membrane</keyword>
<comment type="similarity">
    <text evidence="1">Belongs to the thioredoxin family. DsbA subfamily.</text>
</comment>
<dbReference type="InterPro" id="IPR036249">
    <property type="entry name" value="Thioredoxin-like_sf"/>
</dbReference>
<dbReference type="EMBL" id="PFSC01000111">
    <property type="protein sequence ID" value="PJC31445.1"/>
    <property type="molecule type" value="Genomic_DNA"/>
</dbReference>
<dbReference type="PANTHER" id="PTHR13887">
    <property type="entry name" value="GLUTATHIONE S-TRANSFERASE KAPPA"/>
    <property type="match status" value="1"/>
</dbReference>
<dbReference type="CDD" id="cd02972">
    <property type="entry name" value="DsbA_family"/>
    <property type="match status" value="1"/>
</dbReference>
<evidence type="ECO:0000313" key="5">
    <source>
        <dbReference type="Proteomes" id="UP000231383"/>
    </source>
</evidence>
<dbReference type="Pfam" id="PF13462">
    <property type="entry name" value="Thioredoxin_4"/>
    <property type="match status" value="1"/>
</dbReference>
<dbReference type="InterPro" id="IPR013766">
    <property type="entry name" value="Thioredoxin_domain"/>
</dbReference>
<dbReference type="PANTHER" id="PTHR13887:SF55">
    <property type="entry name" value="SLR0313 PROTEIN"/>
    <property type="match status" value="1"/>
</dbReference>
<protein>
    <submittedName>
        <fullName evidence="4">Disulfide bond formation protein DsbA</fullName>
    </submittedName>
</protein>
<dbReference type="Proteomes" id="UP000231383">
    <property type="component" value="Unassembled WGS sequence"/>
</dbReference>
<comment type="caution">
    <text evidence="4">The sequence shown here is derived from an EMBL/GenBank/DDBJ whole genome shotgun (WGS) entry which is preliminary data.</text>
</comment>
<accession>A0A2M8EYD3</accession>
<sequence length="222" mass="25237">MDYKKILMIGGGIAIIFVLLLGAFYLTSKPQQTSFPQLTKLNSDDQVRWATESANILIEYSDFQCPACGTYFGLIESLNTDEDFVTNAKNKIAFVYRHFPLDNAHPNARVAAYAAEAAGYQGKFWQMHDLLFTRQEEWSESDKPEELFKEYAKEIELDLELFETDRTSSKTADRVQNNYRSGLDVKVQGTPTFFLNGVKLQNPNSAENFQELLSDGIQSKDN</sequence>
<evidence type="ECO:0000313" key="4">
    <source>
        <dbReference type="EMBL" id="PJC31445.1"/>
    </source>
</evidence>
<evidence type="ECO:0000259" key="3">
    <source>
        <dbReference type="PROSITE" id="PS51352"/>
    </source>
</evidence>
<gene>
    <name evidence="4" type="ORF">CO051_04145</name>
</gene>
<reference evidence="5" key="1">
    <citation type="submission" date="2017-09" db="EMBL/GenBank/DDBJ databases">
        <title>Depth-based differentiation of microbial function through sediment-hosted aquifers and enrichment of novel symbionts in the deep terrestrial subsurface.</title>
        <authorList>
            <person name="Probst A.J."/>
            <person name="Ladd B."/>
            <person name="Jarett J.K."/>
            <person name="Geller-Mcgrath D.E."/>
            <person name="Sieber C.M.K."/>
            <person name="Emerson J.B."/>
            <person name="Anantharaman K."/>
            <person name="Thomas B.C."/>
            <person name="Malmstrom R."/>
            <person name="Stieglmeier M."/>
            <person name="Klingl A."/>
            <person name="Woyke T."/>
            <person name="Ryan C.M."/>
            <person name="Banfield J.F."/>
        </authorList>
    </citation>
    <scope>NUCLEOTIDE SEQUENCE [LARGE SCALE GENOMIC DNA]</scope>
</reference>
<dbReference type="SUPFAM" id="SSF52833">
    <property type="entry name" value="Thioredoxin-like"/>
    <property type="match status" value="1"/>
</dbReference>
<keyword evidence="2" id="KW-1133">Transmembrane helix</keyword>
<evidence type="ECO:0000256" key="1">
    <source>
        <dbReference type="ARBA" id="ARBA00005791"/>
    </source>
</evidence>
<dbReference type="Gene3D" id="3.40.30.10">
    <property type="entry name" value="Glutaredoxin"/>
    <property type="match status" value="1"/>
</dbReference>
<feature type="transmembrane region" description="Helical" evidence="2">
    <location>
        <begin position="6"/>
        <end position="26"/>
    </location>
</feature>
<organism evidence="4 5">
    <name type="scientific">Candidatus Roizmanbacteria bacterium CG_4_9_14_0_2_um_filter_39_13</name>
    <dbReference type="NCBI Taxonomy" id="1974839"/>
    <lineage>
        <taxon>Bacteria</taxon>
        <taxon>Candidatus Roizmaniibacteriota</taxon>
    </lineage>
</organism>
<proteinExistence type="inferred from homology"/>
<evidence type="ECO:0000256" key="2">
    <source>
        <dbReference type="SAM" id="Phobius"/>
    </source>
</evidence>
<name>A0A2M8EYD3_9BACT</name>
<dbReference type="PROSITE" id="PS51352">
    <property type="entry name" value="THIOREDOXIN_2"/>
    <property type="match status" value="1"/>
</dbReference>
<dbReference type="InterPro" id="IPR012336">
    <property type="entry name" value="Thioredoxin-like_fold"/>
</dbReference>